<dbReference type="PRINTS" id="PR00036">
    <property type="entry name" value="HTHLACI"/>
</dbReference>
<evidence type="ECO:0000259" key="4">
    <source>
        <dbReference type="PROSITE" id="PS50932"/>
    </source>
</evidence>
<proteinExistence type="predicted"/>
<comment type="caution">
    <text evidence="5">The sequence shown here is derived from an EMBL/GenBank/DDBJ whole genome shotgun (WGS) entry which is preliminary data.</text>
</comment>
<evidence type="ECO:0000256" key="2">
    <source>
        <dbReference type="ARBA" id="ARBA00023125"/>
    </source>
</evidence>
<keyword evidence="6" id="KW-1185">Reference proteome</keyword>
<dbReference type="InterPro" id="IPR028082">
    <property type="entry name" value="Peripla_BP_I"/>
</dbReference>
<keyword evidence="3" id="KW-0804">Transcription</keyword>
<keyword evidence="1" id="KW-0805">Transcription regulation</keyword>
<dbReference type="CDD" id="cd01392">
    <property type="entry name" value="HTH_LacI"/>
    <property type="match status" value="1"/>
</dbReference>
<evidence type="ECO:0000313" key="6">
    <source>
        <dbReference type="Proteomes" id="UP000256304"/>
    </source>
</evidence>
<reference evidence="5 6" key="1">
    <citation type="submission" date="2018-08" db="EMBL/GenBank/DDBJ databases">
        <title>Genomic Encyclopedia of Type Strains, Phase III (KMG-III): the genomes of soil and plant-associated and newly described type strains.</title>
        <authorList>
            <person name="Whitman W."/>
        </authorList>
    </citation>
    <scope>NUCLEOTIDE SEQUENCE [LARGE SCALE GENOMIC DNA]</scope>
    <source>
        <strain evidence="5 6">CGMCC 1.10966</strain>
    </source>
</reference>
<evidence type="ECO:0000256" key="3">
    <source>
        <dbReference type="ARBA" id="ARBA00023163"/>
    </source>
</evidence>
<dbReference type="Gene3D" id="3.40.50.2300">
    <property type="match status" value="2"/>
</dbReference>
<dbReference type="OrthoDB" id="9775106at2"/>
<accession>A0A3D9S4B5</accession>
<dbReference type="PANTHER" id="PTHR30146:SF154">
    <property type="entry name" value="TRANSCRIPTION REGULATOR, MEMBER OF GALR FAMILY"/>
    <property type="match status" value="1"/>
</dbReference>
<dbReference type="EMBL" id="QTTN01000009">
    <property type="protein sequence ID" value="REE87502.1"/>
    <property type="molecule type" value="Genomic_DNA"/>
</dbReference>
<dbReference type="SUPFAM" id="SSF47413">
    <property type="entry name" value="lambda repressor-like DNA-binding domains"/>
    <property type="match status" value="1"/>
</dbReference>
<keyword evidence="2" id="KW-0238">DNA-binding</keyword>
<dbReference type="Pfam" id="PF13377">
    <property type="entry name" value="Peripla_BP_3"/>
    <property type="match status" value="1"/>
</dbReference>
<dbReference type="CDD" id="cd06267">
    <property type="entry name" value="PBP1_LacI_sugar_binding-like"/>
    <property type="match status" value="1"/>
</dbReference>
<protein>
    <submittedName>
        <fullName evidence="5">LacI family transcriptional regulator</fullName>
    </submittedName>
</protein>
<gene>
    <name evidence="5" type="ORF">A8990_109148</name>
</gene>
<dbReference type="InterPro" id="IPR000843">
    <property type="entry name" value="HTH_LacI"/>
</dbReference>
<dbReference type="Proteomes" id="UP000256304">
    <property type="component" value="Unassembled WGS sequence"/>
</dbReference>
<dbReference type="InterPro" id="IPR046335">
    <property type="entry name" value="LacI/GalR-like_sensor"/>
</dbReference>
<dbReference type="GO" id="GO:0003700">
    <property type="term" value="F:DNA-binding transcription factor activity"/>
    <property type="evidence" value="ECO:0007669"/>
    <property type="project" value="TreeGrafter"/>
</dbReference>
<organism evidence="5 6">
    <name type="scientific">Paenibacillus taihuensis</name>
    <dbReference type="NCBI Taxonomy" id="1156355"/>
    <lineage>
        <taxon>Bacteria</taxon>
        <taxon>Bacillati</taxon>
        <taxon>Bacillota</taxon>
        <taxon>Bacilli</taxon>
        <taxon>Bacillales</taxon>
        <taxon>Paenibacillaceae</taxon>
        <taxon>Paenibacillus</taxon>
    </lineage>
</organism>
<evidence type="ECO:0000313" key="5">
    <source>
        <dbReference type="EMBL" id="REE87502.1"/>
    </source>
</evidence>
<name>A0A3D9S4B5_9BACL</name>
<dbReference type="AlphaFoldDB" id="A0A3D9S4B5"/>
<dbReference type="PROSITE" id="PS50932">
    <property type="entry name" value="HTH_LACI_2"/>
    <property type="match status" value="1"/>
</dbReference>
<dbReference type="PANTHER" id="PTHR30146">
    <property type="entry name" value="LACI-RELATED TRANSCRIPTIONAL REPRESSOR"/>
    <property type="match status" value="1"/>
</dbReference>
<dbReference type="SUPFAM" id="SSF53822">
    <property type="entry name" value="Periplasmic binding protein-like I"/>
    <property type="match status" value="1"/>
</dbReference>
<dbReference type="Pfam" id="PF00356">
    <property type="entry name" value="LacI"/>
    <property type="match status" value="1"/>
</dbReference>
<dbReference type="InterPro" id="IPR010982">
    <property type="entry name" value="Lambda_DNA-bd_dom_sf"/>
</dbReference>
<dbReference type="Gene3D" id="1.10.260.40">
    <property type="entry name" value="lambda repressor-like DNA-binding domains"/>
    <property type="match status" value="1"/>
</dbReference>
<dbReference type="GO" id="GO:0000976">
    <property type="term" value="F:transcription cis-regulatory region binding"/>
    <property type="evidence" value="ECO:0007669"/>
    <property type="project" value="TreeGrafter"/>
</dbReference>
<evidence type="ECO:0000256" key="1">
    <source>
        <dbReference type="ARBA" id="ARBA00023015"/>
    </source>
</evidence>
<feature type="domain" description="HTH lacI-type" evidence="4">
    <location>
        <begin position="3"/>
        <end position="57"/>
    </location>
</feature>
<sequence length="337" mass="37800">MDYTIKQIAQMAGVSKSTVSRVISGNGYTSPEVRGKVLQIIEELQYKPNAVARAMVSQRTNNIGVIIYRRDYPIVSHPFYGKILDAIIKTAASLNYSIIVTTDYDLSVRAADFMLEKRVDGLILISRFHQNVIDYIKHFNVPYLMVNGSTDVEGVIHVVNQDEAGGRQAASYLCGLGHRRIFTIAGPQTHRSHYLRLKGFSEQREAEGLHPDSQSITYADSSTFDEGYRMMQDNWPLFAAGQYTAVFATNDTLALGAMKFLIEHSVRVPDEVSVMGFDDVDHASMYFPSLTTVAVEKEEMGKKAMIVLDKLIRQEPVMQQAIEFEPKLVLRKSTSSK</sequence>
<dbReference type="RefSeq" id="WP_116188941.1">
    <property type="nucleotide sequence ID" value="NZ_QTTN01000009.1"/>
</dbReference>
<dbReference type="SMART" id="SM00354">
    <property type="entry name" value="HTH_LACI"/>
    <property type="match status" value="1"/>
</dbReference>